<dbReference type="Gene3D" id="2.30.30.50">
    <property type="match status" value="1"/>
</dbReference>
<dbReference type="Proteomes" id="UP000681594">
    <property type="component" value="Unassembled WGS sequence"/>
</dbReference>
<keyword evidence="3" id="KW-0456">Lyase</keyword>
<dbReference type="EC" id="4.2.1.84" evidence="3"/>
<reference evidence="3 4" key="1">
    <citation type="submission" date="2021-03" db="EMBL/GenBank/DDBJ databases">
        <authorList>
            <person name="So Y."/>
        </authorList>
    </citation>
    <scope>NUCLEOTIDE SEQUENCE [LARGE SCALE GENOMIC DNA]</scope>
    <source>
        <strain evidence="3 4">SSH11</strain>
    </source>
</reference>
<evidence type="ECO:0000259" key="2">
    <source>
        <dbReference type="Pfam" id="PF02211"/>
    </source>
</evidence>
<evidence type="ECO:0000256" key="1">
    <source>
        <dbReference type="SAM" id="MobiDB-lite"/>
    </source>
</evidence>
<dbReference type="SUPFAM" id="SSF50090">
    <property type="entry name" value="Electron transport accessory proteins"/>
    <property type="match status" value="1"/>
</dbReference>
<evidence type="ECO:0000313" key="3">
    <source>
        <dbReference type="EMBL" id="MBP0447755.1"/>
    </source>
</evidence>
<dbReference type="InterPro" id="IPR008990">
    <property type="entry name" value="Elect_transpt_acc-like_dom_sf"/>
</dbReference>
<gene>
    <name evidence="3" type="ORF">J8J14_23695</name>
</gene>
<dbReference type="RefSeq" id="WP_209382019.1">
    <property type="nucleotide sequence ID" value="NZ_JAGIZB010000055.1"/>
</dbReference>
<dbReference type="InterPro" id="IPR024690">
    <property type="entry name" value="CN_hydtase_beta_dom_C"/>
</dbReference>
<keyword evidence="4" id="KW-1185">Reference proteome</keyword>
<sequence>MTPAEGTSAAASDPPGRSVATGPRFPPGTRVHVRDDWPERRGPCHIRTPHYLRGRTGTVQRLLGCFANPEDLAFGRPAPKRELYHVLFEQKPIWNEGYPGDEVLVEIFEHWLEPAEATKEAV</sequence>
<feature type="region of interest" description="Disordered" evidence="1">
    <location>
        <begin position="1"/>
        <end position="36"/>
    </location>
</feature>
<evidence type="ECO:0000313" key="4">
    <source>
        <dbReference type="Proteomes" id="UP000681594"/>
    </source>
</evidence>
<accession>A0ABS4AL56</accession>
<organism evidence="3 4">
    <name type="scientific">Pararoseomonas baculiformis</name>
    <dbReference type="NCBI Taxonomy" id="2820812"/>
    <lineage>
        <taxon>Bacteria</taxon>
        <taxon>Pseudomonadati</taxon>
        <taxon>Pseudomonadota</taxon>
        <taxon>Alphaproteobacteria</taxon>
        <taxon>Acetobacterales</taxon>
        <taxon>Acetobacteraceae</taxon>
        <taxon>Pararoseomonas</taxon>
    </lineage>
</organism>
<dbReference type="GO" id="GO:0018822">
    <property type="term" value="F:nitrile hydratase activity"/>
    <property type="evidence" value="ECO:0007669"/>
    <property type="project" value="UniProtKB-EC"/>
</dbReference>
<comment type="caution">
    <text evidence="3">The sequence shown here is derived from an EMBL/GenBank/DDBJ whole genome shotgun (WGS) entry which is preliminary data.</text>
</comment>
<dbReference type="Pfam" id="PF02211">
    <property type="entry name" value="NHase_beta_C"/>
    <property type="match status" value="1"/>
</dbReference>
<name>A0ABS4AL56_9PROT</name>
<feature type="domain" description="Nitrile hydratase beta subunit" evidence="2">
    <location>
        <begin position="15"/>
        <end position="114"/>
    </location>
</feature>
<proteinExistence type="predicted"/>
<dbReference type="EMBL" id="JAGIZB010000055">
    <property type="protein sequence ID" value="MBP0447755.1"/>
    <property type="molecule type" value="Genomic_DNA"/>
</dbReference>
<protein>
    <submittedName>
        <fullName evidence="3">Nitrile hydratase subunit beta</fullName>
        <ecNumber evidence="3">4.2.1.84</ecNumber>
    </submittedName>
</protein>